<reference evidence="1 2" key="1">
    <citation type="submission" date="2012-05" db="EMBL/GenBank/DDBJ databases">
        <title>Finished chromosome of genome of Chamaesiphon sp. PCC 6605.</title>
        <authorList>
            <consortium name="US DOE Joint Genome Institute"/>
            <person name="Gugger M."/>
            <person name="Coursin T."/>
            <person name="Rippka R."/>
            <person name="Tandeau De Marsac N."/>
            <person name="Huntemann M."/>
            <person name="Wei C.-L."/>
            <person name="Han J."/>
            <person name="Detter J.C."/>
            <person name="Han C."/>
            <person name="Tapia R."/>
            <person name="Chen A."/>
            <person name="Kyrpides N."/>
            <person name="Mavromatis K."/>
            <person name="Markowitz V."/>
            <person name="Szeto E."/>
            <person name="Ivanova N."/>
            <person name="Pagani I."/>
            <person name="Pati A."/>
            <person name="Goodwin L."/>
            <person name="Nordberg H.P."/>
            <person name="Cantor M.N."/>
            <person name="Hua S.X."/>
            <person name="Woyke T."/>
            <person name="Kerfeld C.A."/>
        </authorList>
    </citation>
    <scope>NUCLEOTIDE SEQUENCE [LARGE SCALE GENOMIC DNA]</scope>
    <source>
        <strain evidence="2">ATCC 27169 / PCC 6605</strain>
    </source>
</reference>
<protein>
    <submittedName>
        <fullName evidence="1">Uncharacterized protein</fullName>
    </submittedName>
</protein>
<sequence>MRAAENEILDMQAKKLPHLICGQLTVSIAIVLTLQACAVNKRGAPTPDRVVEQYLSALETKKEHLMLDLIPENFNLTKEVRTKIDKIGGRKIQDRQIVYTKPKSSLWNAKIKGFYLDSSGNKQKFEDSIVLEYQNKGDLKLYAGRWYLLLEDRE</sequence>
<dbReference type="AlphaFoldDB" id="K9UIU8"/>
<name>K9UIU8_CHAP6</name>
<evidence type="ECO:0000313" key="2">
    <source>
        <dbReference type="Proteomes" id="UP000010366"/>
    </source>
</evidence>
<dbReference type="Proteomes" id="UP000010366">
    <property type="component" value="Chromosome"/>
</dbReference>
<accession>K9UIU8</accession>
<dbReference type="EMBL" id="CP003600">
    <property type="protein sequence ID" value="AFY95037.1"/>
    <property type="molecule type" value="Genomic_DNA"/>
</dbReference>
<proteinExistence type="predicted"/>
<gene>
    <name evidence="1" type="ORF">Cha6605_4081</name>
</gene>
<organism evidence="1 2">
    <name type="scientific">Chamaesiphon minutus (strain ATCC 27169 / PCC 6605)</name>
    <dbReference type="NCBI Taxonomy" id="1173020"/>
    <lineage>
        <taxon>Bacteria</taxon>
        <taxon>Bacillati</taxon>
        <taxon>Cyanobacteriota</taxon>
        <taxon>Cyanophyceae</taxon>
        <taxon>Gomontiellales</taxon>
        <taxon>Chamaesiphonaceae</taxon>
        <taxon>Chamaesiphon</taxon>
    </lineage>
</organism>
<dbReference type="KEGG" id="cmp:Cha6605_4081"/>
<evidence type="ECO:0000313" key="1">
    <source>
        <dbReference type="EMBL" id="AFY95037.1"/>
    </source>
</evidence>
<dbReference type="HOGENOM" id="CLU_1701091_0_0_3"/>
<keyword evidence="2" id="KW-1185">Reference proteome</keyword>